<dbReference type="GO" id="GO:0071555">
    <property type="term" value="P:cell wall organization"/>
    <property type="evidence" value="ECO:0007669"/>
    <property type="project" value="InterPro"/>
</dbReference>
<keyword evidence="4" id="KW-0732">Signal</keyword>
<keyword evidence="3" id="KW-1029">Fimbrium biogenesis</keyword>
<dbReference type="InterPro" id="IPR001829">
    <property type="entry name" value="Pili_assmbl_chaperone_bac"/>
</dbReference>
<dbReference type="Pfam" id="PF00345">
    <property type="entry name" value="PapD_N"/>
    <property type="match status" value="1"/>
</dbReference>
<comment type="subcellular location">
    <subcellularLocation>
        <location evidence="1 8">Periplasm</location>
    </subcellularLocation>
</comment>
<dbReference type="GeneID" id="98401364"/>
<name>A0A643G497_9BURK</name>
<dbReference type="RefSeq" id="WP_150983566.1">
    <property type="nucleotide sequence ID" value="NZ_CP062803.1"/>
</dbReference>
<reference evidence="11 12" key="1">
    <citation type="submission" date="2020-10" db="EMBL/GenBank/DDBJ databases">
        <title>Complete genome sequence of Cupriavidus basilensis CCUG 49340T.</title>
        <authorList>
            <person name="Salva-Serra F."/>
            <person name="Donoso R.A."/>
            <person name="Cho K.H."/>
            <person name="Yoo J.A."/>
            <person name="Lee K."/>
            <person name="Yoon S.-H."/>
            <person name="Perez-Pantoja D."/>
            <person name="Moore E.R.B."/>
        </authorList>
    </citation>
    <scope>NUCLEOTIDE SEQUENCE [LARGE SCALE GENOMIC DNA]</scope>
    <source>
        <strain evidence="12">CCUG 49340</strain>
    </source>
</reference>
<keyword evidence="7" id="KW-0393">Immunoglobulin domain</keyword>
<dbReference type="AlphaFoldDB" id="A0A643G497"/>
<comment type="similarity">
    <text evidence="2 8">Belongs to the periplasmic pilus chaperone family.</text>
</comment>
<dbReference type="Proteomes" id="UP000397656">
    <property type="component" value="Chromosome 1"/>
</dbReference>
<dbReference type="GO" id="GO:0030288">
    <property type="term" value="C:outer membrane-bounded periplasmic space"/>
    <property type="evidence" value="ECO:0007669"/>
    <property type="project" value="InterPro"/>
</dbReference>
<evidence type="ECO:0000256" key="6">
    <source>
        <dbReference type="ARBA" id="ARBA00023186"/>
    </source>
</evidence>
<gene>
    <name evidence="11" type="ORF">F7R26_010645</name>
</gene>
<proteinExistence type="inferred from homology"/>
<evidence type="ECO:0000256" key="7">
    <source>
        <dbReference type="ARBA" id="ARBA00023319"/>
    </source>
</evidence>
<evidence type="ECO:0000256" key="5">
    <source>
        <dbReference type="ARBA" id="ARBA00022764"/>
    </source>
</evidence>
<accession>A0A643G497</accession>
<dbReference type="PRINTS" id="PR00969">
    <property type="entry name" value="CHAPERONPILI"/>
</dbReference>
<dbReference type="SUPFAM" id="SSF49584">
    <property type="entry name" value="Periplasmic chaperone C-domain"/>
    <property type="match status" value="1"/>
</dbReference>
<evidence type="ECO:0000256" key="4">
    <source>
        <dbReference type="ARBA" id="ARBA00022729"/>
    </source>
</evidence>
<dbReference type="PANTHER" id="PTHR30251:SF2">
    <property type="entry name" value="FIMBRIAL CHAPERONE YADV-RELATED"/>
    <property type="match status" value="1"/>
</dbReference>
<dbReference type="Gene3D" id="2.60.40.10">
    <property type="entry name" value="Immunoglobulins"/>
    <property type="match status" value="2"/>
</dbReference>
<evidence type="ECO:0000256" key="1">
    <source>
        <dbReference type="ARBA" id="ARBA00004418"/>
    </source>
</evidence>
<feature type="domain" description="Pili assembly chaperone C-terminal" evidence="10">
    <location>
        <begin position="182"/>
        <end position="245"/>
    </location>
</feature>
<feature type="domain" description="Pili assembly chaperone N-terminal" evidence="9">
    <location>
        <begin position="28"/>
        <end position="148"/>
    </location>
</feature>
<dbReference type="InterPro" id="IPR008962">
    <property type="entry name" value="PapD-like_sf"/>
</dbReference>
<evidence type="ECO:0000259" key="10">
    <source>
        <dbReference type="Pfam" id="PF02753"/>
    </source>
</evidence>
<protein>
    <submittedName>
        <fullName evidence="11">Fimbria/pilus periplasmic chaperone</fullName>
    </submittedName>
</protein>
<dbReference type="EMBL" id="CP062803">
    <property type="protein sequence ID" value="QOT74730.1"/>
    <property type="molecule type" value="Genomic_DNA"/>
</dbReference>
<dbReference type="InterPro" id="IPR050643">
    <property type="entry name" value="Periplasmic_pilus_chap"/>
</dbReference>
<dbReference type="InterPro" id="IPR016148">
    <property type="entry name" value="Pili_assmbl_chaperone_C"/>
</dbReference>
<evidence type="ECO:0000259" key="9">
    <source>
        <dbReference type="Pfam" id="PF00345"/>
    </source>
</evidence>
<keyword evidence="5" id="KW-0574">Periplasm</keyword>
<organism evidence="11 12">
    <name type="scientific">Cupriavidus basilensis</name>
    <dbReference type="NCBI Taxonomy" id="68895"/>
    <lineage>
        <taxon>Bacteria</taxon>
        <taxon>Pseudomonadati</taxon>
        <taxon>Pseudomonadota</taxon>
        <taxon>Betaproteobacteria</taxon>
        <taxon>Burkholderiales</taxon>
        <taxon>Burkholderiaceae</taxon>
        <taxon>Cupriavidus</taxon>
    </lineage>
</organism>
<evidence type="ECO:0000256" key="3">
    <source>
        <dbReference type="ARBA" id="ARBA00022558"/>
    </source>
</evidence>
<evidence type="ECO:0000256" key="2">
    <source>
        <dbReference type="ARBA" id="ARBA00007399"/>
    </source>
</evidence>
<dbReference type="SUPFAM" id="SSF49354">
    <property type="entry name" value="PapD-like"/>
    <property type="match status" value="1"/>
</dbReference>
<dbReference type="PROSITE" id="PS00635">
    <property type="entry name" value="PILI_CHAPERONE"/>
    <property type="match status" value="1"/>
</dbReference>
<keyword evidence="6 8" id="KW-0143">Chaperone</keyword>
<evidence type="ECO:0000313" key="12">
    <source>
        <dbReference type="Proteomes" id="UP000397656"/>
    </source>
</evidence>
<dbReference type="PANTHER" id="PTHR30251">
    <property type="entry name" value="PILUS ASSEMBLY CHAPERONE"/>
    <property type="match status" value="1"/>
</dbReference>
<dbReference type="InterPro" id="IPR018046">
    <property type="entry name" value="Pili_assmbl_chaperone_CS"/>
</dbReference>
<evidence type="ECO:0000313" key="11">
    <source>
        <dbReference type="EMBL" id="QOT74730.1"/>
    </source>
</evidence>
<dbReference type="InterPro" id="IPR013783">
    <property type="entry name" value="Ig-like_fold"/>
</dbReference>
<dbReference type="InterPro" id="IPR036316">
    <property type="entry name" value="Pili_assmbl_chap_C_dom_sf"/>
</dbReference>
<evidence type="ECO:0000256" key="8">
    <source>
        <dbReference type="RuleBase" id="RU003918"/>
    </source>
</evidence>
<dbReference type="Pfam" id="PF02753">
    <property type="entry name" value="PapD_C"/>
    <property type="match status" value="1"/>
</dbReference>
<dbReference type="PROSITE" id="PS51257">
    <property type="entry name" value="PROKAR_LIPOPROTEIN"/>
    <property type="match status" value="1"/>
</dbReference>
<sequence>MTSVARISSLLAAGVVALAACANVAQASIVIQGTRLVFPSDAREVTVRLNNIGSEPVLVQNWLDDGQADMPPEKVRVPFMLAPAVGRVEPSKGAVLRIVYTQEPLPADRETVFWLNVLEVPSKKEDAENALLFAFRSRIKVFFRPVQLTDVDAAPGKLAWKLVTVDRQVPGGKTAKQLAVEVSNPTPYHVSFGRVDARLEGRFVSAGGGMVAPLSKETFVLPEAKPGNHPGALVRYEVINDYGGRYTEEKALAN</sequence>
<dbReference type="InterPro" id="IPR016147">
    <property type="entry name" value="Pili_assmbl_chaperone_N"/>
</dbReference>